<feature type="domain" description="General stress protein FMN-binding split barrel" evidence="1">
    <location>
        <begin position="47"/>
        <end position="190"/>
    </location>
</feature>
<sequence length="202" mass="22998">MLKFTSPKQNRLSESSYYEQIQQTPMTKLTAPTVEGQLEEIEFIKKARELAGKIGEIKIAMLTTTDAAGKLQSRPMYTFKIEDDGIIWMFASKDSQKVSNITANPQVLLNYSQPDTDLYIVVRGTAMISDDPVKIEELWSDRYKAWFPYGKTDPNLCLLKISPDEAEYWDTPDLLVSQIISLVKNTLSGKPYLEGENKKINF</sequence>
<accession>A0A2U2PAU4</accession>
<name>A0A2U2PAU4_9SPHI</name>
<evidence type="ECO:0000259" key="1">
    <source>
        <dbReference type="Pfam" id="PF16242"/>
    </source>
</evidence>
<evidence type="ECO:0000313" key="2">
    <source>
        <dbReference type="EMBL" id="PWG78521.1"/>
    </source>
</evidence>
<dbReference type="SUPFAM" id="SSF50475">
    <property type="entry name" value="FMN-binding split barrel"/>
    <property type="match status" value="1"/>
</dbReference>
<keyword evidence="3" id="KW-1185">Reference proteome</keyword>
<comment type="caution">
    <text evidence="2">The sequence shown here is derived from an EMBL/GenBank/DDBJ whole genome shotgun (WGS) entry which is preliminary data.</text>
</comment>
<organism evidence="2 3">
    <name type="scientific">Pararcticibacter amylolyticus</name>
    <dbReference type="NCBI Taxonomy" id="2173175"/>
    <lineage>
        <taxon>Bacteria</taxon>
        <taxon>Pseudomonadati</taxon>
        <taxon>Bacteroidota</taxon>
        <taxon>Sphingobacteriia</taxon>
        <taxon>Sphingobacteriales</taxon>
        <taxon>Sphingobacteriaceae</taxon>
        <taxon>Pararcticibacter</taxon>
    </lineage>
</organism>
<dbReference type="InterPro" id="IPR052917">
    <property type="entry name" value="Stress-Dev_Protein"/>
</dbReference>
<evidence type="ECO:0000313" key="3">
    <source>
        <dbReference type="Proteomes" id="UP000245647"/>
    </source>
</evidence>
<dbReference type="PANTHER" id="PTHR34818">
    <property type="entry name" value="PROTEIN BLI-3"/>
    <property type="match status" value="1"/>
</dbReference>
<dbReference type="Proteomes" id="UP000245647">
    <property type="component" value="Unassembled WGS sequence"/>
</dbReference>
<gene>
    <name evidence="2" type="ORF">DDR33_22110</name>
</gene>
<dbReference type="EMBL" id="QEAS01000024">
    <property type="protein sequence ID" value="PWG78521.1"/>
    <property type="molecule type" value="Genomic_DNA"/>
</dbReference>
<proteinExistence type="predicted"/>
<reference evidence="2 3" key="1">
    <citation type="submission" date="2018-04" db="EMBL/GenBank/DDBJ databases">
        <title>Pedobacter chongqingensis sp. nov., isolated from a rottenly hemp rope.</title>
        <authorList>
            <person name="Cai Y."/>
        </authorList>
    </citation>
    <scope>NUCLEOTIDE SEQUENCE [LARGE SCALE GENOMIC DNA]</scope>
    <source>
        <strain evidence="2 3">FJ4-8</strain>
    </source>
</reference>
<dbReference type="InterPro" id="IPR012349">
    <property type="entry name" value="Split_barrel_FMN-bd"/>
</dbReference>
<dbReference type="Gene3D" id="2.30.110.10">
    <property type="entry name" value="Electron Transport, Fmn-binding Protein, Chain A"/>
    <property type="match status" value="1"/>
</dbReference>
<dbReference type="Pfam" id="PF16242">
    <property type="entry name" value="Pyrid_ox_like"/>
    <property type="match status" value="1"/>
</dbReference>
<protein>
    <submittedName>
        <fullName evidence="2">General stress protein</fullName>
    </submittedName>
</protein>
<dbReference type="AlphaFoldDB" id="A0A2U2PAU4"/>
<dbReference type="PANTHER" id="PTHR34818:SF1">
    <property type="entry name" value="PROTEIN BLI-3"/>
    <property type="match status" value="1"/>
</dbReference>
<dbReference type="InterPro" id="IPR038725">
    <property type="entry name" value="YdaG_split_barrel_FMN-bd"/>
</dbReference>